<reference evidence="2 3" key="1">
    <citation type="submission" date="2017-10" db="EMBL/GenBank/DDBJ databases">
        <title>Extensive intraspecific genome diversity in a model arbuscular mycorrhizal fungus.</title>
        <authorList>
            <person name="Chen E.C.H."/>
            <person name="Morin E."/>
            <person name="Baudet D."/>
            <person name="Noel J."/>
            <person name="Ndikumana S."/>
            <person name="Charron P."/>
            <person name="St-Onge C."/>
            <person name="Giorgi J."/>
            <person name="Grigoriev I.V."/>
            <person name="Roux C."/>
            <person name="Martin F.M."/>
            <person name="Corradi N."/>
        </authorList>
    </citation>
    <scope>NUCLEOTIDE SEQUENCE [LARGE SCALE GENOMIC DNA]</scope>
    <source>
        <strain evidence="2 3">A1</strain>
    </source>
</reference>
<evidence type="ECO:0000313" key="3">
    <source>
        <dbReference type="Proteomes" id="UP000232688"/>
    </source>
</evidence>
<protein>
    <submittedName>
        <fullName evidence="2">Uncharacterized protein</fullName>
    </submittedName>
</protein>
<dbReference type="Proteomes" id="UP000232688">
    <property type="component" value="Unassembled WGS sequence"/>
</dbReference>
<feature type="compositionally biased region" description="Polar residues" evidence="1">
    <location>
        <begin position="78"/>
        <end position="94"/>
    </location>
</feature>
<dbReference type="EMBL" id="LLXH01001606">
    <property type="protein sequence ID" value="PKC58193.1"/>
    <property type="molecule type" value="Genomic_DNA"/>
</dbReference>
<accession>A0A2N0R4H1</accession>
<feature type="region of interest" description="Disordered" evidence="1">
    <location>
        <begin position="75"/>
        <end position="94"/>
    </location>
</feature>
<dbReference type="VEuPathDB" id="FungiDB:RhiirA1_400829"/>
<gene>
    <name evidence="2" type="ORF">RhiirA1_400829</name>
</gene>
<dbReference type="VEuPathDB" id="FungiDB:FUN_021842"/>
<proteinExistence type="predicted"/>
<name>A0A2N0R4H1_9GLOM</name>
<sequence>MDDVVLGATIEESLKKEGLDGTWTIPQKRKIFSNIISLQNEPLQLIPADVNKNKIVISKESDTIEKDQEKHIRIGETEVNNTDKTGMRTGQSSGPVLLRHKKMQDCGLVLQVLGLTSPGPSRTDRETIREKFQRVIKEEPEAKYAKNATTSLDVMKEWY</sequence>
<evidence type="ECO:0000313" key="2">
    <source>
        <dbReference type="EMBL" id="PKC58193.1"/>
    </source>
</evidence>
<comment type="caution">
    <text evidence="2">The sequence shown here is derived from an EMBL/GenBank/DDBJ whole genome shotgun (WGS) entry which is preliminary data.</text>
</comment>
<organism evidence="2 3">
    <name type="scientific">Rhizophagus irregularis</name>
    <dbReference type="NCBI Taxonomy" id="588596"/>
    <lineage>
        <taxon>Eukaryota</taxon>
        <taxon>Fungi</taxon>
        <taxon>Fungi incertae sedis</taxon>
        <taxon>Mucoromycota</taxon>
        <taxon>Glomeromycotina</taxon>
        <taxon>Glomeromycetes</taxon>
        <taxon>Glomerales</taxon>
        <taxon>Glomeraceae</taxon>
        <taxon>Rhizophagus</taxon>
    </lineage>
</organism>
<reference evidence="2 3" key="2">
    <citation type="submission" date="2017-10" db="EMBL/GenBank/DDBJ databases">
        <title>Genome analyses suggest a sexual origin of heterokaryosis in a supposedly ancient asexual fungus.</title>
        <authorList>
            <person name="Corradi N."/>
            <person name="Sedzielewska K."/>
            <person name="Noel J."/>
            <person name="Charron P."/>
            <person name="Farinelli L."/>
            <person name="Marton T."/>
            <person name="Kruger M."/>
            <person name="Pelin A."/>
            <person name="Brachmann A."/>
            <person name="Corradi N."/>
        </authorList>
    </citation>
    <scope>NUCLEOTIDE SEQUENCE [LARGE SCALE GENOMIC DNA]</scope>
    <source>
        <strain evidence="2 3">A1</strain>
    </source>
</reference>
<dbReference type="VEuPathDB" id="FungiDB:RhiirFUN_003768"/>
<dbReference type="AlphaFoldDB" id="A0A2N0R4H1"/>
<evidence type="ECO:0000256" key="1">
    <source>
        <dbReference type="SAM" id="MobiDB-lite"/>
    </source>
</evidence>